<keyword evidence="3" id="KW-1185">Reference proteome</keyword>
<feature type="compositionally biased region" description="Polar residues" evidence="1">
    <location>
        <begin position="1"/>
        <end position="17"/>
    </location>
</feature>
<reference evidence="2 3" key="1">
    <citation type="submission" date="2019-03" db="EMBL/GenBank/DDBJ databases">
        <title>Draft genome sequence of Xylaria hypoxylon DSM 108379, a ubiquitous saprotrophic-parasitic fungi on hardwood.</title>
        <authorList>
            <person name="Buettner E."/>
            <person name="Leonhardt S."/>
            <person name="Gebauer A.M."/>
            <person name="Liers C."/>
            <person name="Hofrichter M."/>
            <person name="Kellner H."/>
        </authorList>
    </citation>
    <scope>NUCLEOTIDE SEQUENCE [LARGE SCALE GENOMIC DNA]</scope>
    <source>
        <strain evidence="2 3">DSM 108379</strain>
    </source>
</reference>
<feature type="compositionally biased region" description="Low complexity" evidence="1">
    <location>
        <begin position="120"/>
        <end position="129"/>
    </location>
</feature>
<proteinExistence type="predicted"/>
<dbReference type="EMBL" id="SKBN01000065">
    <property type="protein sequence ID" value="TGJ84530.1"/>
    <property type="molecule type" value="Genomic_DNA"/>
</dbReference>
<evidence type="ECO:0000313" key="3">
    <source>
        <dbReference type="Proteomes" id="UP000297716"/>
    </source>
</evidence>
<name>A0A4Z0YZA1_9PEZI</name>
<evidence type="ECO:0000313" key="2">
    <source>
        <dbReference type="EMBL" id="TGJ84530.1"/>
    </source>
</evidence>
<organism evidence="2 3">
    <name type="scientific">Xylaria hypoxylon</name>
    <dbReference type="NCBI Taxonomy" id="37992"/>
    <lineage>
        <taxon>Eukaryota</taxon>
        <taxon>Fungi</taxon>
        <taxon>Dikarya</taxon>
        <taxon>Ascomycota</taxon>
        <taxon>Pezizomycotina</taxon>
        <taxon>Sordariomycetes</taxon>
        <taxon>Xylariomycetidae</taxon>
        <taxon>Xylariales</taxon>
        <taxon>Xylariaceae</taxon>
        <taxon>Xylaria</taxon>
    </lineage>
</organism>
<accession>A0A4Z0YZA1</accession>
<gene>
    <name evidence="2" type="ORF">E0Z10_g4233</name>
</gene>
<comment type="caution">
    <text evidence="2">The sequence shown here is derived from an EMBL/GenBank/DDBJ whole genome shotgun (WGS) entry which is preliminary data.</text>
</comment>
<dbReference type="OrthoDB" id="1681166at2759"/>
<dbReference type="STRING" id="37992.A0A4Z0YZA1"/>
<sequence>MTDSVDNRPSTADNPPDTQRLRTPPPFAPVFTLVNNASTRTTHHPHVRYIFSDDDPDILTQALAECEHTYADESGSEPAPANRTILLDLASNDDGRYSVSWASSLSPSWAILNAQLSQISPPSSDTGQSSGSGAGDAGTDDSNRPDRLMLRIEGVETSAPSSSSELRISNETSHQRSGSASGSGSGSGQRERERAGEADDYASMLGEFEKRMITLRNVVNASEDRRKKIAPQTVGEGELAAQDKVTEDTTTSV</sequence>
<feature type="region of interest" description="Disordered" evidence="1">
    <location>
        <begin position="1"/>
        <end position="28"/>
    </location>
</feature>
<feature type="compositionally biased region" description="Polar residues" evidence="1">
    <location>
        <begin position="158"/>
        <end position="172"/>
    </location>
</feature>
<protein>
    <submittedName>
        <fullName evidence="2">Uncharacterized protein</fullName>
    </submittedName>
</protein>
<evidence type="ECO:0000256" key="1">
    <source>
        <dbReference type="SAM" id="MobiDB-lite"/>
    </source>
</evidence>
<dbReference type="AlphaFoldDB" id="A0A4Z0YZA1"/>
<dbReference type="Proteomes" id="UP000297716">
    <property type="component" value="Unassembled WGS sequence"/>
</dbReference>
<feature type="region of interest" description="Disordered" evidence="1">
    <location>
        <begin position="119"/>
        <end position="200"/>
    </location>
</feature>
<feature type="region of interest" description="Disordered" evidence="1">
    <location>
        <begin position="226"/>
        <end position="253"/>
    </location>
</feature>
<feature type="compositionally biased region" description="Basic and acidic residues" evidence="1">
    <location>
        <begin position="141"/>
        <end position="154"/>
    </location>
</feature>